<dbReference type="EMBL" id="MK500348">
    <property type="protein sequence ID" value="QBK87302.1"/>
    <property type="molecule type" value="Genomic_DNA"/>
</dbReference>
<dbReference type="InterPro" id="IPR015797">
    <property type="entry name" value="NUDIX_hydrolase-like_dom_sf"/>
</dbReference>
<evidence type="ECO:0000313" key="1">
    <source>
        <dbReference type="EMBL" id="QBK87302.1"/>
    </source>
</evidence>
<name>A0A481YVU8_9VIRU</name>
<gene>
    <name evidence="1" type="ORF">LCMAC201_02040</name>
</gene>
<dbReference type="Gene3D" id="3.90.79.10">
    <property type="entry name" value="Nucleoside Triphosphate Pyrophosphohydrolase"/>
    <property type="match status" value="1"/>
</dbReference>
<reference evidence="1" key="1">
    <citation type="journal article" date="2019" name="MBio">
        <title>Virus Genomes from Deep Sea Sediments Expand the Ocean Megavirome and Support Independent Origins of Viral Gigantism.</title>
        <authorList>
            <person name="Backstrom D."/>
            <person name="Yutin N."/>
            <person name="Jorgensen S.L."/>
            <person name="Dharamshi J."/>
            <person name="Homa F."/>
            <person name="Zaremba-Niedwiedzka K."/>
            <person name="Spang A."/>
            <person name="Wolf Y.I."/>
            <person name="Koonin E.V."/>
            <person name="Ettema T.J."/>
        </authorList>
    </citation>
    <scope>NUCLEOTIDE SEQUENCE</scope>
</reference>
<protein>
    <submittedName>
        <fullName evidence="1">Uncharacterized protein</fullName>
    </submittedName>
</protein>
<proteinExistence type="predicted"/>
<dbReference type="SUPFAM" id="SSF55811">
    <property type="entry name" value="Nudix"/>
    <property type="match status" value="1"/>
</dbReference>
<sequence>MTPKDIIASHTYEETTYAQQLYFTFILSENMKKIPYGRTRGSFVFAFTDDNKLVFTNHPDRGYDLGGGKMDEEDNNDAVNCAIREFNEETESQEIVRSTMTRIGIGSFVNLGSTSTKFPDSVYKFEYFYGQVKRAKITRKTKQDSKGELIATLEEARELKKVKQHQLFFDAAVKMHREMCLKSKCETSTTFDDPTNYYNLLRDLPNSS</sequence>
<organism evidence="1">
    <name type="scientific">Marseillevirus LCMAC201</name>
    <dbReference type="NCBI Taxonomy" id="2506605"/>
    <lineage>
        <taxon>Viruses</taxon>
        <taxon>Varidnaviria</taxon>
        <taxon>Bamfordvirae</taxon>
        <taxon>Nucleocytoviricota</taxon>
        <taxon>Megaviricetes</taxon>
        <taxon>Pimascovirales</taxon>
        <taxon>Pimascovirales incertae sedis</taxon>
        <taxon>Marseilleviridae</taxon>
    </lineage>
</organism>
<accession>A0A481YVU8</accession>